<dbReference type="Gene3D" id="3.30.300.70">
    <property type="entry name" value="RimP-like superfamily, N-terminal"/>
    <property type="match status" value="1"/>
</dbReference>
<evidence type="ECO:0000313" key="6">
    <source>
        <dbReference type="Proteomes" id="UP001298681"/>
    </source>
</evidence>
<dbReference type="Gene3D" id="2.30.30.180">
    <property type="entry name" value="Ribosome maturation factor RimP, C-terminal domain"/>
    <property type="match status" value="1"/>
</dbReference>
<proteinExistence type="inferred from homology"/>
<comment type="caution">
    <text evidence="5">The sequence shown here is derived from an EMBL/GenBank/DDBJ whole genome shotgun (WGS) entry which is preliminary data.</text>
</comment>
<dbReference type="CDD" id="cd01734">
    <property type="entry name" value="YlxS_C"/>
    <property type="match status" value="1"/>
</dbReference>
<dbReference type="InterPro" id="IPR035956">
    <property type="entry name" value="RimP_N_sf"/>
</dbReference>
<dbReference type="InterPro" id="IPR003728">
    <property type="entry name" value="Ribosome_maturation_RimP"/>
</dbReference>
<dbReference type="SUPFAM" id="SSF75420">
    <property type="entry name" value="YhbC-like, N-terminal domain"/>
    <property type="match status" value="1"/>
</dbReference>
<dbReference type="Pfam" id="PF02576">
    <property type="entry name" value="RimP_N"/>
    <property type="match status" value="1"/>
</dbReference>
<dbReference type="RefSeq" id="WP_237967088.1">
    <property type="nucleotide sequence ID" value="NZ_JAKNHQ010000019.1"/>
</dbReference>
<organism evidence="5 6">
    <name type="scientific">Anaeromassilibacillus senegalensis</name>
    <dbReference type="NCBI Taxonomy" id="1673717"/>
    <lineage>
        <taxon>Bacteria</taxon>
        <taxon>Bacillati</taxon>
        <taxon>Bacillota</taxon>
        <taxon>Clostridia</taxon>
        <taxon>Eubacteriales</taxon>
        <taxon>Acutalibacteraceae</taxon>
        <taxon>Anaeromassilibacillus</taxon>
    </lineage>
</organism>
<dbReference type="InterPro" id="IPR036847">
    <property type="entry name" value="RimP_C_sf"/>
</dbReference>
<evidence type="ECO:0000313" key="5">
    <source>
        <dbReference type="EMBL" id="MCG4611621.1"/>
    </source>
</evidence>
<comment type="similarity">
    <text evidence="3">Belongs to the RimP family.</text>
</comment>
<name>A0ABS9MLC3_9FIRM</name>
<reference evidence="5 6" key="1">
    <citation type="submission" date="2022-01" db="EMBL/GenBank/DDBJ databases">
        <title>Collection of gut derived symbiotic bacterial strains cultured from healthy donors.</title>
        <authorList>
            <person name="Lin H."/>
            <person name="Kohout C."/>
            <person name="Waligurski E."/>
            <person name="Pamer E.G."/>
        </authorList>
    </citation>
    <scope>NUCLEOTIDE SEQUENCE [LARGE SCALE GENOMIC DNA]</scope>
    <source>
        <strain evidence="5 6">DFI.7.58</strain>
    </source>
</reference>
<sequence>MKRLAAKKKGGNTVALVRRLAEPIARDLGLMLWDVRFVKEGADWFLRIFIDKPEGIGIEDCEAMSRAINGPLDELDPVEQSYCLEVCSPGMNRELTRDEHFAAYLGAPVQVKLIRPDEDGQRVIAGILEDYRDSTMILRMEEGDERSVARKDASSVRLMDDDFGGIEE</sequence>
<accession>A0ABS9MLC3</accession>
<evidence type="ECO:0000259" key="4">
    <source>
        <dbReference type="Pfam" id="PF02576"/>
    </source>
</evidence>
<comment type="subcellular location">
    <subcellularLocation>
        <location evidence="3">Cytoplasm</location>
    </subcellularLocation>
</comment>
<gene>
    <name evidence="3" type="primary">rimP</name>
    <name evidence="5" type="ORF">L0P57_11865</name>
</gene>
<dbReference type="InterPro" id="IPR028998">
    <property type="entry name" value="RimP_C"/>
</dbReference>
<comment type="function">
    <text evidence="3">Required for maturation of 30S ribosomal subunits.</text>
</comment>
<keyword evidence="2 3" id="KW-0690">Ribosome biogenesis</keyword>
<evidence type="ECO:0000256" key="3">
    <source>
        <dbReference type="HAMAP-Rule" id="MF_01077"/>
    </source>
</evidence>
<dbReference type="Proteomes" id="UP001298681">
    <property type="component" value="Unassembled WGS sequence"/>
</dbReference>
<dbReference type="PANTHER" id="PTHR33867:SF1">
    <property type="entry name" value="RIBOSOME MATURATION FACTOR RIMP"/>
    <property type="match status" value="1"/>
</dbReference>
<evidence type="ECO:0000256" key="2">
    <source>
        <dbReference type="ARBA" id="ARBA00022517"/>
    </source>
</evidence>
<dbReference type="HAMAP" id="MF_01077">
    <property type="entry name" value="RimP"/>
    <property type="match status" value="1"/>
</dbReference>
<dbReference type="InterPro" id="IPR028989">
    <property type="entry name" value="RimP_N"/>
</dbReference>
<protein>
    <recommendedName>
        <fullName evidence="3">Ribosome maturation factor RimP</fullName>
    </recommendedName>
</protein>
<evidence type="ECO:0000256" key="1">
    <source>
        <dbReference type="ARBA" id="ARBA00022490"/>
    </source>
</evidence>
<feature type="domain" description="Ribosome maturation factor RimP N-terminal" evidence="4">
    <location>
        <begin position="20"/>
        <end position="91"/>
    </location>
</feature>
<keyword evidence="6" id="KW-1185">Reference proteome</keyword>
<keyword evidence="1 3" id="KW-0963">Cytoplasm</keyword>
<dbReference type="PANTHER" id="PTHR33867">
    <property type="entry name" value="RIBOSOME MATURATION FACTOR RIMP"/>
    <property type="match status" value="1"/>
</dbReference>
<dbReference type="SUPFAM" id="SSF74942">
    <property type="entry name" value="YhbC-like, C-terminal domain"/>
    <property type="match status" value="1"/>
</dbReference>
<dbReference type="EMBL" id="JAKNHQ010000019">
    <property type="protein sequence ID" value="MCG4611621.1"/>
    <property type="molecule type" value="Genomic_DNA"/>
</dbReference>